<dbReference type="RefSeq" id="WP_007193250.1">
    <property type="nucleotide sequence ID" value="NZ_AFWV01000007.1"/>
</dbReference>
<dbReference type="AlphaFoldDB" id="F9UBS3"/>
<evidence type="ECO:0000256" key="6">
    <source>
        <dbReference type="ARBA" id="ARBA00023136"/>
    </source>
</evidence>
<keyword evidence="10" id="KW-1185">Reference proteome</keyword>
<keyword evidence="2" id="KW-1003">Cell membrane</keyword>
<dbReference type="STRING" id="768671.ThimaDRAFT_2375"/>
<evidence type="ECO:0000313" key="10">
    <source>
        <dbReference type="Proteomes" id="UP000005459"/>
    </source>
</evidence>
<evidence type="ECO:0000256" key="8">
    <source>
        <dbReference type="SAM" id="Phobius"/>
    </source>
</evidence>
<evidence type="ECO:0000256" key="3">
    <source>
        <dbReference type="ARBA" id="ARBA00022692"/>
    </source>
</evidence>
<evidence type="ECO:0000256" key="5">
    <source>
        <dbReference type="ARBA" id="ARBA00022989"/>
    </source>
</evidence>
<dbReference type="PATRIC" id="fig|768671.3.peg.2515"/>
<feature type="transmembrane region" description="Helical" evidence="8">
    <location>
        <begin position="67"/>
        <end position="88"/>
    </location>
</feature>
<dbReference type="OrthoDB" id="3711263at2"/>
<evidence type="ECO:0000313" key="9">
    <source>
        <dbReference type="EMBL" id="EGV18391.1"/>
    </source>
</evidence>
<keyword evidence="7" id="KW-0676">Redox-active center</keyword>
<keyword evidence="6 8" id="KW-0472">Membrane</keyword>
<dbReference type="InterPro" id="IPR003752">
    <property type="entry name" value="DiS_bond_form_DsbB/BdbC"/>
</dbReference>
<dbReference type="GO" id="GO:0005886">
    <property type="term" value="C:plasma membrane"/>
    <property type="evidence" value="ECO:0007669"/>
    <property type="project" value="UniProtKB-SubCell"/>
</dbReference>
<dbReference type="Gene3D" id="1.20.1550.10">
    <property type="entry name" value="DsbB-like"/>
    <property type="match status" value="1"/>
</dbReference>
<evidence type="ECO:0000256" key="1">
    <source>
        <dbReference type="ARBA" id="ARBA00004651"/>
    </source>
</evidence>
<dbReference type="GO" id="GO:0006457">
    <property type="term" value="P:protein folding"/>
    <property type="evidence" value="ECO:0007669"/>
    <property type="project" value="InterPro"/>
</dbReference>
<dbReference type="InterPro" id="IPR023380">
    <property type="entry name" value="DsbB-like_sf"/>
</dbReference>
<keyword evidence="4" id="KW-0249">Electron transport</keyword>
<evidence type="ECO:0000256" key="2">
    <source>
        <dbReference type="ARBA" id="ARBA00022475"/>
    </source>
</evidence>
<organism evidence="9 10">
    <name type="scientific">Thiocapsa marina 5811</name>
    <dbReference type="NCBI Taxonomy" id="768671"/>
    <lineage>
        <taxon>Bacteria</taxon>
        <taxon>Pseudomonadati</taxon>
        <taxon>Pseudomonadota</taxon>
        <taxon>Gammaproteobacteria</taxon>
        <taxon>Chromatiales</taxon>
        <taxon>Chromatiaceae</taxon>
        <taxon>Thiocapsa</taxon>
    </lineage>
</organism>
<evidence type="ECO:0000256" key="7">
    <source>
        <dbReference type="ARBA" id="ARBA00023284"/>
    </source>
</evidence>
<keyword evidence="4" id="KW-0813">Transport</keyword>
<accession>F9UBS3</accession>
<feature type="transmembrane region" description="Helical" evidence="8">
    <location>
        <begin position="140"/>
        <end position="160"/>
    </location>
</feature>
<dbReference type="SUPFAM" id="SSF158442">
    <property type="entry name" value="DsbB-like"/>
    <property type="match status" value="1"/>
</dbReference>
<proteinExistence type="predicted"/>
<dbReference type="eggNOG" id="COG1495">
    <property type="taxonomic scope" value="Bacteria"/>
</dbReference>
<gene>
    <name evidence="9" type="ORF">ThimaDRAFT_2375</name>
</gene>
<dbReference type="PANTHER" id="PTHR36570:SF3">
    <property type="entry name" value="DISULFIDE BOND FORMATION PROTEIN B"/>
    <property type="match status" value="1"/>
</dbReference>
<dbReference type="Proteomes" id="UP000005459">
    <property type="component" value="Unassembled WGS sequence"/>
</dbReference>
<protein>
    <submittedName>
        <fullName evidence="9">Disulfide bond formation protein DsbB</fullName>
    </submittedName>
</protein>
<keyword evidence="5 8" id="KW-1133">Transmembrane helix</keyword>
<dbReference type="GO" id="GO:0015035">
    <property type="term" value="F:protein-disulfide reductase activity"/>
    <property type="evidence" value="ECO:0007669"/>
    <property type="project" value="InterPro"/>
</dbReference>
<comment type="subcellular location">
    <subcellularLocation>
        <location evidence="1">Cell membrane</location>
        <topology evidence="1">Multi-pass membrane protein</topology>
    </subcellularLocation>
</comment>
<sequence length="169" mass="17580">MTRPSPRLLWGLMAGGCALAVASSFVLTDWLALNPCHLCIFQRLLFMMLTVLALGAGLAGAGGLGRLLGIVTLPVSASGVGVAAYQSWLQLQPPGSVSCVAGTPGVIERWVEWLGQQAPTLFMATGFCEDEGALILGLSLANWAFVGFALCLGAGVLALLRSYAESQAR</sequence>
<evidence type="ECO:0000256" key="4">
    <source>
        <dbReference type="ARBA" id="ARBA00022982"/>
    </source>
</evidence>
<dbReference type="Pfam" id="PF02600">
    <property type="entry name" value="DsbB"/>
    <property type="match status" value="1"/>
</dbReference>
<keyword evidence="3 8" id="KW-0812">Transmembrane</keyword>
<reference evidence="9 10" key="1">
    <citation type="submission" date="2011-06" db="EMBL/GenBank/DDBJ databases">
        <title>The draft genome of Thiocapsa marina 5811.</title>
        <authorList>
            <consortium name="US DOE Joint Genome Institute (JGI-PGF)"/>
            <person name="Lucas S."/>
            <person name="Han J."/>
            <person name="Cheng J.-F."/>
            <person name="Goodwin L."/>
            <person name="Pitluck S."/>
            <person name="Peters L."/>
            <person name="Land M.L."/>
            <person name="Hauser L."/>
            <person name="Vogl K."/>
            <person name="Liu Z."/>
            <person name="Imhoff J."/>
            <person name="Thiel V."/>
            <person name="Frigaard N.-U."/>
            <person name="Bryant D."/>
            <person name="Woyke T.J."/>
        </authorList>
    </citation>
    <scope>NUCLEOTIDE SEQUENCE [LARGE SCALE GENOMIC DNA]</scope>
    <source>
        <strain evidence="9 10">5811</strain>
    </source>
</reference>
<dbReference type="PANTHER" id="PTHR36570">
    <property type="entry name" value="DISULFIDE BOND FORMATION PROTEIN B"/>
    <property type="match status" value="1"/>
</dbReference>
<feature type="transmembrane region" description="Helical" evidence="8">
    <location>
        <begin position="40"/>
        <end position="60"/>
    </location>
</feature>
<dbReference type="InterPro" id="IPR050183">
    <property type="entry name" value="DsbB"/>
</dbReference>
<dbReference type="EMBL" id="AFWV01000007">
    <property type="protein sequence ID" value="EGV18391.1"/>
    <property type="molecule type" value="Genomic_DNA"/>
</dbReference>
<name>F9UBS3_9GAMM</name>